<gene>
    <name evidence="2" type="ORF">EYR15_13830</name>
</gene>
<proteinExistence type="predicted"/>
<dbReference type="OrthoDB" id="361917at2"/>
<organism evidence="2 3">
    <name type="scientific">Hansschlegelia quercus</name>
    <dbReference type="NCBI Taxonomy" id="2528245"/>
    <lineage>
        <taxon>Bacteria</taxon>
        <taxon>Pseudomonadati</taxon>
        <taxon>Pseudomonadota</taxon>
        <taxon>Alphaproteobacteria</taxon>
        <taxon>Hyphomicrobiales</taxon>
        <taxon>Methylopilaceae</taxon>
        <taxon>Hansschlegelia</taxon>
    </lineage>
</organism>
<keyword evidence="3" id="KW-1185">Reference proteome</keyword>
<sequence>MSSGLIVVKAAYDAEAGVWFVETSDIPGLNLEAASVEELVEKLPPAIHDLLESDGDGPFRTGDVAIEVIAHASTRLTFDLAA</sequence>
<dbReference type="AlphaFoldDB" id="A0A4Q9GF38"/>
<dbReference type="Proteomes" id="UP000291613">
    <property type="component" value="Unassembled WGS sequence"/>
</dbReference>
<dbReference type="InterPro" id="IPR035069">
    <property type="entry name" value="TTHA1013/TTHA0281-like"/>
</dbReference>
<accession>A0A4Q9GF38</accession>
<protein>
    <submittedName>
        <fullName evidence="2">DUF1902 domain-containing protein</fullName>
    </submittedName>
</protein>
<dbReference type="Pfam" id="PF08972">
    <property type="entry name" value="DUF1902"/>
    <property type="match status" value="1"/>
</dbReference>
<dbReference type="InterPro" id="IPR015066">
    <property type="entry name" value="DUF1902"/>
</dbReference>
<comment type="caution">
    <text evidence="2">The sequence shown here is derived from an EMBL/GenBank/DDBJ whole genome shotgun (WGS) entry which is preliminary data.</text>
</comment>
<evidence type="ECO:0000313" key="2">
    <source>
        <dbReference type="EMBL" id="TBN48662.1"/>
    </source>
</evidence>
<dbReference type="EMBL" id="SIUB01000007">
    <property type="protein sequence ID" value="TBN48662.1"/>
    <property type="molecule type" value="Genomic_DNA"/>
</dbReference>
<evidence type="ECO:0000259" key="1">
    <source>
        <dbReference type="Pfam" id="PF08972"/>
    </source>
</evidence>
<dbReference type="RefSeq" id="WP_131004147.1">
    <property type="nucleotide sequence ID" value="NZ_JBHSZR010000009.1"/>
</dbReference>
<feature type="domain" description="DUF1902" evidence="1">
    <location>
        <begin position="6"/>
        <end position="77"/>
    </location>
</feature>
<evidence type="ECO:0000313" key="3">
    <source>
        <dbReference type="Proteomes" id="UP000291613"/>
    </source>
</evidence>
<dbReference type="Gene3D" id="3.30.2390.10">
    <property type="entry name" value="TTHA1013-like"/>
    <property type="match status" value="1"/>
</dbReference>
<dbReference type="SUPFAM" id="SSF143100">
    <property type="entry name" value="TTHA1013/TTHA0281-like"/>
    <property type="match status" value="1"/>
</dbReference>
<reference evidence="2 3" key="1">
    <citation type="submission" date="2019-02" db="EMBL/GenBank/DDBJ databases">
        <title>Hansschlegelia quercus sp. nov., a novel methylotrophic bacterium from buds of oak (Quercus robur L.).</title>
        <authorList>
            <person name="Agafonova N.V."/>
            <person name="Kaparullina E.N."/>
            <person name="Grouzdev D.S."/>
            <person name="Doronina N.V."/>
        </authorList>
    </citation>
    <scope>NUCLEOTIDE SEQUENCE [LARGE SCALE GENOMIC DNA]</scope>
    <source>
        <strain evidence="2 3">Dub</strain>
    </source>
</reference>
<name>A0A4Q9GF38_9HYPH</name>